<organism evidence="10 11">
    <name type="scientific">Rhodotorula mucilaginosa</name>
    <name type="common">Yeast</name>
    <name type="synonym">Rhodotorula rubra</name>
    <dbReference type="NCBI Taxonomy" id="5537"/>
    <lineage>
        <taxon>Eukaryota</taxon>
        <taxon>Fungi</taxon>
        <taxon>Dikarya</taxon>
        <taxon>Basidiomycota</taxon>
        <taxon>Pucciniomycotina</taxon>
        <taxon>Microbotryomycetes</taxon>
        <taxon>Sporidiobolales</taxon>
        <taxon>Sporidiobolaceae</taxon>
        <taxon>Rhodotorula</taxon>
    </lineage>
</organism>
<dbReference type="AlphaFoldDB" id="A0A9P7B6F4"/>
<feature type="transmembrane region" description="Helical" evidence="8">
    <location>
        <begin position="215"/>
        <end position="237"/>
    </location>
</feature>
<feature type="domain" description="Major facilitator superfamily (MFS) profile" evidence="9">
    <location>
        <begin position="55"/>
        <end position="483"/>
    </location>
</feature>
<dbReference type="SUPFAM" id="SSF103473">
    <property type="entry name" value="MFS general substrate transporter"/>
    <property type="match status" value="1"/>
</dbReference>
<dbReference type="FunFam" id="1.20.1250.20:FF:000386">
    <property type="entry name" value="MFS general substrate transporter"/>
    <property type="match status" value="1"/>
</dbReference>
<dbReference type="FunFam" id="1.20.1250.20:FF:000065">
    <property type="entry name" value="Putative MFS pantothenate transporter"/>
    <property type="match status" value="1"/>
</dbReference>
<evidence type="ECO:0000256" key="2">
    <source>
        <dbReference type="ARBA" id="ARBA00022448"/>
    </source>
</evidence>
<keyword evidence="11" id="KW-1185">Reference proteome</keyword>
<feature type="transmembrane region" description="Helical" evidence="8">
    <location>
        <begin position="426"/>
        <end position="448"/>
    </location>
</feature>
<comment type="similarity">
    <text evidence="7">Belongs to the major facilitator superfamily. Allantoate permease family.</text>
</comment>
<dbReference type="PANTHER" id="PTHR43791">
    <property type="entry name" value="PERMEASE-RELATED"/>
    <property type="match status" value="1"/>
</dbReference>
<keyword evidence="4 8" id="KW-0812">Transmembrane</keyword>
<dbReference type="PANTHER" id="PTHR43791:SF39">
    <property type="entry name" value="TRANSPORTER LIZ1_SEO1, PUTATIVE (AFU_ORTHOLOGUE AFUA_3G00980)-RELATED"/>
    <property type="match status" value="1"/>
</dbReference>
<evidence type="ECO:0000313" key="10">
    <source>
        <dbReference type="EMBL" id="KAG0660948.1"/>
    </source>
</evidence>
<keyword evidence="3" id="KW-1003">Cell membrane</keyword>
<evidence type="ECO:0000256" key="1">
    <source>
        <dbReference type="ARBA" id="ARBA00004651"/>
    </source>
</evidence>
<dbReference type="Gene3D" id="1.20.1250.20">
    <property type="entry name" value="MFS general substrate transporter like domains"/>
    <property type="match status" value="2"/>
</dbReference>
<dbReference type="GO" id="GO:0022857">
    <property type="term" value="F:transmembrane transporter activity"/>
    <property type="evidence" value="ECO:0007669"/>
    <property type="project" value="InterPro"/>
</dbReference>
<evidence type="ECO:0000256" key="8">
    <source>
        <dbReference type="SAM" id="Phobius"/>
    </source>
</evidence>
<dbReference type="OrthoDB" id="3639251at2759"/>
<name>A0A9P7B6F4_RHOMI</name>
<dbReference type="InterPro" id="IPR011701">
    <property type="entry name" value="MFS"/>
</dbReference>
<evidence type="ECO:0000256" key="4">
    <source>
        <dbReference type="ARBA" id="ARBA00022692"/>
    </source>
</evidence>
<feature type="transmembrane region" description="Helical" evidence="8">
    <location>
        <begin position="394"/>
        <end position="414"/>
    </location>
</feature>
<comment type="subcellular location">
    <subcellularLocation>
        <location evidence="1">Cell membrane</location>
        <topology evidence="1">Multi-pass membrane protein</topology>
    </subcellularLocation>
</comment>
<feature type="transmembrane region" description="Helical" evidence="8">
    <location>
        <begin position="181"/>
        <end position="203"/>
    </location>
</feature>
<feature type="transmembrane region" description="Helical" evidence="8">
    <location>
        <begin position="364"/>
        <end position="382"/>
    </location>
</feature>
<evidence type="ECO:0000256" key="7">
    <source>
        <dbReference type="ARBA" id="ARBA00037968"/>
    </source>
</evidence>
<gene>
    <name evidence="10" type="ORF">C6P46_004221</name>
</gene>
<dbReference type="Pfam" id="PF07690">
    <property type="entry name" value="MFS_1"/>
    <property type="match status" value="1"/>
</dbReference>
<sequence length="527" mass="59601">MADRKDDGHESTESLVVPAEYQQAKKLSWAGRFYDVLDISDREERRLMYKLDAVLVTFMSCGYFLKYLDQANVNSAFVSGMKEDLGMYGNQLTTAITCWTVGYAVGQIPSNLLLTRISPRWWIPTLELVWGLCTLFSYKVTSYQGLYAVRFFVGLAEAGFYPGAQYILGSFYKPHELGKRAVFFHTFAGVGTLCSSALQAATFSGLRGVHGLSGWQWLFIIDAVITLPIAVAGYVFLPALPGQKDANKATFWLSAREWTIIDRRIAEIGRAPAQKMTWTRLKKIATGWHVWVLPVLYILWNNSGNASSIMPLWLKSFNTVDTGTGLRYTVQQINHYVMPIQAVYIVTAWFFGWTSDSVLRGRRWVWPAVTTILNAAVCLTLANIPLYKHITGHFVLYYLTQVTGGMSGLLFSWANEICSADNEERALVVALMNDFAYVVQAIVPNFTWKQVDYPRAQIGLYYSTGLSLAFFFWIFLTLYLHKRDQRRAQAEAVPATLVDDDASIEKDVLSEPSGQQGEWARMFRQVQ</sequence>
<dbReference type="EMBL" id="PUHQ01000039">
    <property type="protein sequence ID" value="KAG0660948.1"/>
    <property type="molecule type" value="Genomic_DNA"/>
</dbReference>
<dbReference type="InterPro" id="IPR020846">
    <property type="entry name" value="MFS_dom"/>
</dbReference>
<feature type="transmembrane region" description="Helical" evidence="8">
    <location>
        <begin position="333"/>
        <end position="352"/>
    </location>
</feature>
<accession>A0A9P7B6F4</accession>
<dbReference type="PROSITE" id="PS50850">
    <property type="entry name" value="MFS"/>
    <property type="match status" value="1"/>
</dbReference>
<dbReference type="Proteomes" id="UP000777482">
    <property type="component" value="Unassembled WGS sequence"/>
</dbReference>
<keyword evidence="2" id="KW-0813">Transport</keyword>
<dbReference type="GO" id="GO:0005886">
    <property type="term" value="C:plasma membrane"/>
    <property type="evidence" value="ECO:0007669"/>
    <property type="project" value="UniProtKB-SubCell"/>
</dbReference>
<feature type="transmembrane region" description="Helical" evidence="8">
    <location>
        <begin position="460"/>
        <end position="480"/>
    </location>
</feature>
<evidence type="ECO:0000313" key="11">
    <source>
        <dbReference type="Proteomes" id="UP000777482"/>
    </source>
</evidence>
<keyword evidence="6 8" id="KW-0472">Membrane</keyword>
<dbReference type="InterPro" id="IPR036259">
    <property type="entry name" value="MFS_trans_sf"/>
</dbReference>
<reference evidence="10 11" key="1">
    <citation type="submission" date="2020-11" db="EMBL/GenBank/DDBJ databases">
        <title>Kefir isolates.</title>
        <authorList>
            <person name="Marcisauskas S."/>
            <person name="Kim Y."/>
            <person name="Blasche S."/>
        </authorList>
    </citation>
    <scope>NUCLEOTIDE SEQUENCE [LARGE SCALE GENOMIC DNA]</scope>
    <source>
        <strain evidence="10 11">KR</strain>
    </source>
</reference>
<evidence type="ECO:0000256" key="5">
    <source>
        <dbReference type="ARBA" id="ARBA00022989"/>
    </source>
</evidence>
<keyword evidence="5 8" id="KW-1133">Transmembrane helix</keyword>
<feature type="transmembrane region" description="Helical" evidence="8">
    <location>
        <begin position="284"/>
        <end position="300"/>
    </location>
</feature>
<comment type="caution">
    <text evidence="10">The sequence shown here is derived from an EMBL/GenBank/DDBJ whole genome shotgun (WGS) entry which is preliminary data.</text>
</comment>
<proteinExistence type="inferred from homology"/>
<evidence type="ECO:0000256" key="6">
    <source>
        <dbReference type="ARBA" id="ARBA00023136"/>
    </source>
</evidence>
<evidence type="ECO:0000259" key="9">
    <source>
        <dbReference type="PROSITE" id="PS50850"/>
    </source>
</evidence>
<protein>
    <recommendedName>
        <fullName evidence="9">Major facilitator superfamily (MFS) profile domain-containing protein</fullName>
    </recommendedName>
</protein>
<evidence type="ECO:0000256" key="3">
    <source>
        <dbReference type="ARBA" id="ARBA00022475"/>
    </source>
</evidence>